<reference evidence="1" key="5">
    <citation type="journal article" date="2021" name="G3 (Bethesda)">
        <title>Aegilops tauschii genome assembly Aet v5.0 features greater sequence contiguity and improved annotation.</title>
        <authorList>
            <person name="Wang L."/>
            <person name="Zhu T."/>
            <person name="Rodriguez J.C."/>
            <person name="Deal K.R."/>
            <person name="Dubcovsky J."/>
            <person name="McGuire P.E."/>
            <person name="Lux T."/>
            <person name="Spannagl M."/>
            <person name="Mayer K.F.X."/>
            <person name="Baldrich P."/>
            <person name="Meyers B.C."/>
            <person name="Huo N."/>
            <person name="Gu Y.Q."/>
            <person name="Zhou H."/>
            <person name="Devos K.M."/>
            <person name="Bennetzen J.L."/>
            <person name="Unver T."/>
            <person name="Budak H."/>
            <person name="Gulick P.J."/>
            <person name="Galiba G."/>
            <person name="Kalapos B."/>
            <person name="Nelson D.R."/>
            <person name="Li P."/>
            <person name="You F.M."/>
            <person name="Luo M.C."/>
            <person name="Dvorak J."/>
        </authorList>
    </citation>
    <scope>NUCLEOTIDE SEQUENCE [LARGE SCALE GENOMIC DNA]</scope>
    <source>
        <strain evidence="1">cv. AL8/78</strain>
    </source>
</reference>
<dbReference type="Gramene" id="AET3Gv20876800.20">
    <property type="protein sequence ID" value="AET3Gv20876800.20"/>
    <property type="gene ID" value="AET3Gv20876800"/>
</dbReference>
<dbReference type="AlphaFoldDB" id="A0A453G3X5"/>
<accession>A0A453G3X5</accession>
<proteinExistence type="predicted"/>
<dbReference type="Proteomes" id="UP000015105">
    <property type="component" value="Chromosome 3D"/>
</dbReference>
<evidence type="ECO:0000313" key="1">
    <source>
        <dbReference type="EnsemblPlants" id="AET3Gv20876800.20"/>
    </source>
</evidence>
<reference evidence="1" key="3">
    <citation type="journal article" date="2017" name="Nature">
        <title>Genome sequence of the progenitor of the wheat D genome Aegilops tauschii.</title>
        <authorList>
            <person name="Luo M.C."/>
            <person name="Gu Y.Q."/>
            <person name="Puiu D."/>
            <person name="Wang H."/>
            <person name="Twardziok S.O."/>
            <person name="Deal K.R."/>
            <person name="Huo N."/>
            <person name="Zhu T."/>
            <person name="Wang L."/>
            <person name="Wang Y."/>
            <person name="McGuire P.E."/>
            <person name="Liu S."/>
            <person name="Long H."/>
            <person name="Ramasamy R.K."/>
            <person name="Rodriguez J.C."/>
            <person name="Van S.L."/>
            <person name="Yuan L."/>
            <person name="Wang Z."/>
            <person name="Xia Z."/>
            <person name="Xiao L."/>
            <person name="Anderson O.D."/>
            <person name="Ouyang S."/>
            <person name="Liang Y."/>
            <person name="Zimin A.V."/>
            <person name="Pertea G."/>
            <person name="Qi P."/>
            <person name="Bennetzen J.L."/>
            <person name="Dai X."/>
            <person name="Dawson M.W."/>
            <person name="Muller H.G."/>
            <person name="Kugler K."/>
            <person name="Rivarola-Duarte L."/>
            <person name="Spannagl M."/>
            <person name="Mayer K.F.X."/>
            <person name="Lu F.H."/>
            <person name="Bevan M.W."/>
            <person name="Leroy P."/>
            <person name="Li P."/>
            <person name="You F.M."/>
            <person name="Sun Q."/>
            <person name="Liu Z."/>
            <person name="Lyons E."/>
            <person name="Wicker T."/>
            <person name="Salzberg S.L."/>
            <person name="Devos K.M."/>
            <person name="Dvorak J."/>
        </authorList>
    </citation>
    <scope>NUCLEOTIDE SEQUENCE [LARGE SCALE GENOMIC DNA]</scope>
    <source>
        <strain evidence="1">cv. AL8/78</strain>
    </source>
</reference>
<reference evidence="1" key="4">
    <citation type="submission" date="2019-03" db="UniProtKB">
        <authorList>
            <consortium name="EnsemblPlants"/>
        </authorList>
    </citation>
    <scope>IDENTIFICATION</scope>
</reference>
<reference evidence="2" key="2">
    <citation type="journal article" date="2017" name="Nat. Plants">
        <title>The Aegilops tauschii genome reveals multiple impacts of transposons.</title>
        <authorList>
            <person name="Zhao G."/>
            <person name="Zou C."/>
            <person name="Li K."/>
            <person name="Wang K."/>
            <person name="Li T."/>
            <person name="Gao L."/>
            <person name="Zhang X."/>
            <person name="Wang H."/>
            <person name="Yang Z."/>
            <person name="Liu X."/>
            <person name="Jiang W."/>
            <person name="Mao L."/>
            <person name="Kong X."/>
            <person name="Jiao Y."/>
            <person name="Jia J."/>
        </authorList>
    </citation>
    <scope>NUCLEOTIDE SEQUENCE [LARGE SCALE GENOMIC DNA]</scope>
    <source>
        <strain evidence="2">cv. AL8/78</strain>
    </source>
</reference>
<dbReference type="EnsemblPlants" id="AET3Gv20876800.20">
    <property type="protein sequence ID" value="AET3Gv20876800.20"/>
    <property type="gene ID" value="AET3Gv20876800"/>
</dbReference>
<keyword evidence="2" id="KW-1185">Reference proteome</keyword>
<name>A0A453G3X5_AEGTS</name>
<sequence>IAGRILEFDSPENLLRDESSAFSKLVMEFMGRSEGRHQPEPM</sequence>
<protein>
    <submittedName>
        <fullName evidence="1">Uncharacterized protein</fullName>
    </submittedName>
</protein>
<organism evidence="1 2">
    <name type="scientific">Aegilops tauschii subsp. strangulata</name>
    <name type="common">Goatgrass</name>
    <dbReference type="NCBI Taxonomy" id="200361"/>
    <lineage>
        <taxon>Eukaryota</taxon>
        <taxon>Viridiplantae</taxon>
        <taxon>Streptophyta</taxon>
        <taxon>Embryophyta</taxon>
        <taxon>Tracheophyta</taxon>
        <taxon>Spermatophyta</taxon>
        <taxon>Magnoliopsida</taxon>
        <taxon>Liliopsida</taxon>
        <taxon>Poales</taxon>
        <taxon>Poaceae</taxon>
        <taxon>BOP clade</taxon>
        <taxon>Pooideae</taxon>
        <taxon>Triticodae</taxon>
        <taxon>Triticeae</taxon>
        <taxon>Triticinae</taxon>
        <taxon>Aegilops</taxon>
    </lineage>
</organism>
<evidence type="ECO:0000313" key="2">
    <source>
        <dbReference type="Proteomes" id="UP000015105"/>
    </source>
</evidence>
<reference evidence="2" key="1">
    <citation type="journal article" date="2014" name="Science">
        <title>Ancient hybridizations among the ancestral genomes of bread wheat.</title>
        <authorList>
            <consortium name="International Wheat Genome Sequencing Consortium,"/>
            <person name="Marcussen T."/>
            <person name="Sandve S.R."/>
            <person name="Heier L."/>
            <person name="Spannagl M."/>
            <person name="Pfeifer M."/>
            <person name="Jakobsen K.S."/>
            <person name="Wulff B.B."/>
            <person name="Steuernagel B."/>
            <person name="Mayer K.F."/>
            <person name="Olsen O.A."/>
        </authorList>
    </citation>
    <scope>NUCLEOTIDE SEQUENCE [LARGE SCALE GENOMIC DNA]</scope>
    <source>
        <strain evidence="2">cv. AL8/78</strain>
    </source>
</reference>